<accession>K0JUW0</accession>
<dbReference type="PATRIC" id="fig|1179773.3.peg.4342"/>
<dbReference type="KEGG" id="sesp:BN6_43380"/>
<proteinExistence type="predicted"/>
<evidence type="ECO:0000256" key="1">
    <source>
        <dbReference type="SAM" id="MobiDB-lite"/>
    </source>
</evidence>
<dbReference type="EMBL" id="HE804045">
    <property type="protein sequence ID" value="CCH31620.1"/>
    <property type="molecule type" value="Genomic_DNA"/>
</dbReference>
<organism evidence="2 3">
    <name type="scientific">Saccharothrix espanaensis (strain ATCC 51144 / DSM 44229 / JCM 9112 / NBRC 15066 / NRRL 15764)</name>
    <dbReference type="NCBI Taxonomy" id="1179773"/>
    <lineage>
        <taxon>Bacteria</taxon>
        <taxon>Bacillati</taxon>
        <taxon>Actinomycetota</taxon>
        <taxon>Actinomycetes</taxon>
        <taxon>Pseudonocardiales</taxon>
        <taxon>Pseudonocardiaceae</taxon>
        <taxon>Saccharothrix</taxon>
    </lineage>
</organism>
<gene>
    <name evidence="2" type="ordered locus">BN6_43380</name>
</gene>
<protein>
    <submittedName>
        <fullName evidence="2">Uncharacterized protein</fullName>
    </submittedName>
</protein>
<evidence type="ECO:0000313" key="3">
    <source>
        <dbReference type="Proteomes" id="UP000006281"/>
    </source>
</evidence>
<reference evidence="2 3" key="1">
    <citation type="journal article" date="2012" name="BMC Genomics">
        <title>Complete genome sequence of Saccharothrix espanaensis DSM 44229T and comparison to the other completely sequenced Pseudonocardiaceae.</title>
        <authorList>
            <person name="Strobel T."/>
            <person name="Al-Dilaimi A."/>
            <person name="Blom J."/>
            <person name="Gessner A."/>
            <person name="Kalinowski J."/>
            <person name="Luzhetska M."/>
            <person name="Puhler A."/>
            <person name="Szczepanowski R."/>
            <person name="Bechthold A."/>
            <person name="Ruckert C."/>
        </authorList>
    </citation>
    <scope>NUCLEOTIDE SEQUENCE [LARGE SCALE GENOMIC DNA]</scope>
    <source>
        <strain evidence="3">ATCC 51144 / DSM 44229 / JCM 9112 / NBRC 15066 / NRRL 15764</strain>
    </source>
</reference>
<dbReference type="HOGENOM" id="CLU_2994024_0_0_11"/>
<dbReference type="AlphaFoldDB" id="K0JUW0"/>
<evidence type="ECO:0000313" key="2">
    <source>
        <dbReference type="EMBL" id="CCH31620.1"/>
    </source>
</evidence>
<dbReference type="Proteomes" id="UP000006281">
    <property type="component" value="Chromosome"/>
</dbReference>
<keyword evidence="3" id="KW-1185">Reference proteome</keyword>
<sequence length="57" mass="6378">MGAHNRISVPPVRRSRRSPGRWAGGKDVLEYWIPAEDLDEFDAHIVGPIVCEAEYTG</sequence>
<dbReference type="STRING" id="1179773.BN6_43380"/>
<name>K0JUW0_SACES</name>
<feature type="region of interest" description="Disordered" evidence="1">
    <location>
        <begin position="1"/>
        <end position="21"/>
    </location>
</feature>